<feature type="transmembrane region" description="Helical" evidence="1">
    <location>
        <begin position="150"/>
        <end position="168"/>
    </location>
</feature>
<protein>
    <submittedName>
        <fullName evidence="2">Uncharacterized protein</fullName>
    </submittedName>
</protein>
<evidence type="ECO:0000313" key="2">
    <source>
        <dbReference type="EMBL" id="RSM70298.1"/>
    </source>
</evidence>
<proteinExistence type="predicted"/>
<dbReference type="Proteomes" id="UP000287547">
    <property type="component" value="Unassembled WGS sequence"/>
</dbReference>
<evidence type="ECO:0000313" key="3">
    <source>
        <dbReference type="Proteomes" id="UP000287547"/>
    </source>
</evidence>
<keyword evidence="1" id="KW-1133">Transmembrane helix</keyword>
<accession>A0A428YPS9</accession>
<dbReference type="AlphaFoldDB" id="A0A428YPS9"/>
<organism evidence="2 3">
    <name type="scientific">Kibdelosporangium aridum</name>
    <dbReference type="NCBI Taxonomy" id="2030"/>
    <lineage>
        <taxon>Bacteria</taxon>
        <taxon>Bacillati</taxon>
        <taxon>Actinomycetota</taxon>
        <taxon>Actinomycetes</taxon>
        <taxon>Pseudonocardiales</taxon>
        <taxon>Pseudonocardiaceae</taxon>
        <taxon>Kibdelosporangium</taxon>
    </lineage>
</organism>
<keyword evidence="1" id="KW-0472">Membrane</keyword>
<keyword evidence="1" id="KW-0812">Transmembrane</keyword>
<name>A0A428YPS9_KIBAR</name>
<sequence>MRSIREQLWRPWRMRVTQHRVDDIGKRLFPNCLLQADHFAVITRVVRTDPGLQNDSECVVCNLSTATKNVPIELTYFDGRLAAFGKRGIASHTQRKRQVIERVVDSWIQQKWNSAASFREGVTFEVTVAPRTGKQVVFPYKRAQRRSREWFVMIDVGSLIVTAIHAPATTTGKAFKHVLH</sequence>
<reference evidence="2 3" key="1">
    <citation type="submission" date="2018-05" db="EMBL/GenBank/DDBJ databases">
        <title>Evolution of GPA BGCs.</title>
        <authorList>
            <person name="Waglechner N."/>
            <person name="Wright G.D."/>
        </authorList>
    </citation>
    <scope>NUCLEOTIDE SEQUENCE [LARGE SCALE GENOMIC DNA]</scope>
    <source>
        <strain evidence="2 3">A82846</strain>
    </source>
</reference>
<evidence type="ECO:0000256" key="1">
    <source>
        <dbReference type="SAM" id="Phobius"/>
    </source>
</evidence>
<dbReference type="EMBL" id="QHKI01000067">
    <property type="protein sequence ID" value="RSM70298.1"/>
    <property type="molecule type" value="Genomic_DNA"/>
</dbReference>
<gene>
    <name evidence="2" type="ORF">DMH04_45040</name>
</gene>
<comment type="caution">
    <text evidence="2">The sequence shown here is derived from an EMBL/GenBank/DDBJ whole genome shotgun (WGS) entry which is preliminary data.</text>
</comment>